<proteinExistence type="predicted"/>
<dbReference type="Pfam" id="PF13026">
    <property type="entry name" value="DUF3887"/>
    <property type="match status" value="1"/>
</dbReference>
<dbReference type="STRING" id="351160.RCIX1064"/>
<dbReference type="Gene3D" id="3.10.450.590">
    <property type="match status" value="1"/>
</dbReference>
<sequence>MTILTVALCVLLSGCIFNQAPPQEAFDAADPTAEAVFQSFNTGDYGQFSAYLTDPMKKGVNESSFMDIRNQIHDKYGNYTSKPAPQGSVINGYNNFFYDAQFEKGTLKIRLVMNPDNQSLVDGLWFPNGI</sequence>
<dbReference type="AlphaFoldDB" id="Q0W5F6"/>
<feature type="domain" description="DUF3887" evidence="1">
    <location>
        <begin position="33"/>
        <end position="118"/>
    </location>
</feature>
<dbReference type="Proteomes" id="UP000000663">
    <property type="component" value="Chromosome"/>
</dbReference>
<keyword evidence="3" id="KW-1185">Reference proteome</keyword>
<evidence type="ECO:0000313" key="2">
    <source>
        <dbReference type="EMBL" id="CAJ36387.1"/>
    </source>
</evidence>
<dbReference type="EMBL" id="AM114193">
    <property type="protein sequence ID" value="CAJ36387.1"/>
    <property type="molecule type" value="Genomic_DNA"/>
</dbReference>
<dbReference type="KEGG" id="rci:RCIX1064"/>
<accession>Q0W5F6</accession>
<reference evidence="2 3" key="1">
    <citation type="journal article" date="2006" name="Science">
        <title>Genome of rice cluster I archaea -- the key methane producers in the rice rhizosphere.</title>
        <authorList>
            <person name="Erkel C."/>
            <person name="Kube M."/>
            <person name="Reinhardt R."/>
            <person name="Liesack W."/>
        </authorList>
    </citation>
    <scope>NUCLEOTIDE SEQUENCE [LARGE SCALE GENOMIC DNA]</scope>
    <source>
        <strain evidence="3">DSM 22066 / NBRC 105507 / MRE50</strain>
    </source>
</reference>
<gene>
    <name evidence="2" type="ORF">RCIX1064</name>
</gene>
<dbReference type="InterPro" id="IPR024981">
    <property type="entry name" value="DUF3887"/>
</dbReference>
<name>Q0W5F6_METAR</name>
<dbReference type="eggNOG" id="arCOG06529">
    <property type="taxonomic scope" value="Archaea"/>
</dbReference>
<organism evidence="2 3">
    <name type="scientific">Methanocella arvoryzae (strain DSM 22066 / NBRC 105507 / MRE50)</name>
    <dbReference type="NCBI Taxonomy" id="351160"/>
    <lineage>
        <taxon>Archaea</taxon>
        <taxon>Methanobacteriati</taxon>
        <taxon>Methanobacteriota</taxon>
        <taxon>Stenosarchaea group</taxon>
        <taxon>Methanomicrobia</taxon>
        <taxon>Methanocellales</taxon>
        <taxon>Methanocellaceae</taxon>
        <taxon>Methanocella</taxon>
    </lineage>
</organism>
<protein>
    <recommendedName>
        <fullName evidence="1">DUF3887 domain-containing protein</fullName>
    </recommendedName>
</protein>
<evidence type="ECO:0000259" key="1">
    <source>
        <dbReference type="Pfam" id="PF13026"/>
    </source>
</evidence>
<evidence type="ECO:0000313" key="3">
    <source>
        <dbReference type="Proteomes" id="UP000000663"/>
    </source>
</evidence>